<organism evidence="1 2">
    <name type="scientific">Lecanicillium saksenae</name>
    <dbReference type="NCBI Taxonomy" id="468837"/>
    <lineage>
        <taxon>Eukaryota</taxon>
        <taxon>Fungi</taxon>
        <taxon>Dikarya</taxon>
        <taxon>Ascomycota</taxon>
        <taxon>Pezizomycotina</taxon>
        <taxon>Sordariomycetes</taxon>
        <taxon>Hypocreomycetidae</taxon>
        <taxon>Hypocreales</taxon>
        <taxon>Cordycipitaceae</taxon>
        <taxon>Lecanicillium</taxon>
    </lineage>
</organism>
<evidence type="ECO:0000313" key="2">
    <source>
        <dbReference type="Proteomes" id="UP001148737"/>
    </source>
</evidence>
<reference evidence="1" key="1">
    <citation type="submission" date="2022-07" db="EMBL/GenBank/DDBJ databases">
        <title>Genome Sequence of Lecanicillium saksenae.</title>
        <authorList>
            <person name="Buettner E."/>
        </authorList>
    </citation>
    <scope>NUCLEOTIDE SEQUENCE</scope>
    <source>
        <strain evidence="1">VT-O1</strain>
    </source>
</reference>
<sequence>MEDHWSKDGHSPTGYLMQHPFADESPARIQRFFQGFKRDPQSEFYSRDHADTIVRSNIGPYYDLRSATVENAQTGGLMRSLKGRHLQMIAIGGSVGAGLFVASGKALAVGGPASLLLAFSVVGIMLFCTCQALGELAVVFPIAGSFSSWSTRFLDPSWGFAMGWNYALQWLSVLPLEVIAASLTIEYWNNTLPRSVFVTIFLLVILTINMFGVKGYGEAEYVFSMIKIIAVIGFILLAIVLNCGGTPDGGYIGGKYWQNPGAFHNGFKGICSVFTTAAFAFAGTELVGLAAAETAAPRKSLPTAIKQVFWRITLFYVVALTLILPSVMNAVILVAILSVGNSAVFGATRTLAAMANLRQAPRIFGYVDRKGRPLVAIFAAALIGFLAYLADLKQQRIVLEWLLTASGLSSIFTWGSICMCHIRFRRAWAANGHKPSELPFQAQFGVAGSYVGLGLNCLVIVTQFWVGASPVNSENMSTRDIVQNFFLKWMGAPVVFVFFITHKLYYKTRYVRVEDLDVDTGRRQFNLPILIAQEKEERANWPRWKLFYKTIC</sequence>
<proteinExistence type="predicted"/>
<accession>A0ACC1R8K7</accession>
<comment type="caution">
    <text evidence="1">The sequence shown here is derived from an EMBL/GenBank/DDBJ whole genome shotgun (WGS) entry which is preliminary data.</text>
</comment>
<dbReference type="EMBL" id="JANAKD010000041">
    <property type="protein sequence ID" value="KAJ3498649.1"/>
    <property type="molecule type" value="Genomic_DNA"/>
</dbReference>
<protein>
    <submittedName>
        <fullName evidence="1">Uncharacterized protein</fullName>
    </submittedName>
</protein>
<dbReference type="Proteomes" id="UP001148737">
    <property type="component" value="Unassembled WGS sequence"/>
</dbReference>
<name>A0ACC1R8K7_9HYPO</name>
<keyword evidence="2" id="KW-1185">Reference proteome</keyword>
<gene>
    <name evidence="1" type="ORF">NLG97_g969</name>
</gene>
<evidence type="ECO:0000313" key="1">
    <source>
        <dbReference type="EMBL" id="KAJ3498649.1"/>
    </source>
</evidence>